<evidence type="ECO:0000256" key="2">
    <source>
        <dbReference type="ARBA" id="ARBA00022723"/>
    </source>
</evidence>
<dbReference type="InterPro" id="IPR004294">
    <property type="entry name" value="Carotenoid_Oase"/>
</dbReference>
<feature type="compositionally biased region" description="Low complexity" evidence="6">
    <location>
        <begin position="54"/>
        <end position="69"/>
    </location>
</feature>
<feature type="compositionally biased region" description="Polar residues" evidence="6">
    <location>
        <begin position="21"/>
        <end position="31"/>
    </location>
</feature>
<evidence type="ECO:0000256" key="1">
    <source>
        <dbReference type="ARBA" id="ARBA00006787"/>
    </source>
</evidence>
<evidence type="ECO:0000313" key="7">
    <source>
        <dbReference type="EMBL" id="CAK9163736.1"/>
    </source>
</evidence>
<comment type="similarity">
    <text evidence="1">Belongs to the carotenoid oxygenase family.</text>
</comment>
<feature type="binding site" evidence="5">
    <location>
        <position position="539"/>
    </location>
    <ligand>
        <name>Fe cation</name>
        <dbReference type="ChEBI" id="CHEBI:24875"/>
        <note>catalytic</note>
    </ligand>
</feature>
<evidence type="ECO:0008006" key="9">
    <source>
        <dbReference type="Google" id="ProtNLM"/>
    </source>
</evidence>
<dbReference type="PANTHER" id="PTHR10543:SF46">
    <property type="entry name" value="CAROTENOID CLEAVAGE DIOXYGENASE 4, CHLOROPLASTIC-RELATED"/>
    <property type="match status" value="1"/>
</dbReference>
<dbReference type="Proteomes" id="UP001642360">
    <property type="component" value="Unassembled WGS sequence"/>
</dbReference>
<keyword evidence="3" id="KW-0223">Dioxygenase</keyword>
<evidence type="ECO:0000256" key="3">
    <source>
        <dbReference type="ARBA" id="ARBA00022964"/>
    </source>
</evidence>
<accession>A0ABC8T6J7</accession>
<gene>
    <name evidence="7" type="ORF">ILEXP_LOCUS32789</name>
</gene>
<name>A0ABC8T6J7_9AQUA</name>
<sequence length="543" mass="59550">MDALSSTFVFPLSDTKPLPSPITTTKTSLSPQPRLPLFTVSSFIKEKSTSKNYKPSTYPSKPTSKKSTPLAPPTARPVERSLPAIIFKLFDDIINNFIDPPLRPSVDPRCVLSNNYAPVDELPPTECEVIYGFLPLCLDGAYIRNGPNPQFHPRGPSQLFDGDGMLHSIKISQGRAIFCSRYVRTYKYVVERDTGSPVIPSLFSVFIGLTASAARVAVTAARVFAGKFNFVNGIGVANTSLALFGGRLYALCEYNLPYSVKVAGDGIVVTLGRHDFDGKIFMSMTAHPKIDSDTGEAFAFRYNAMPPFLTFFRFNSDGTKQADVPIFSMARPSFLHDFAISKKYAIFSDTQIGVNPVDMIVEGGIPMRSDPEKLTRLGVIPRYAKDESEMRWFDDEDGGNTVVMVAPNILSESRLCSDQSGLCGMRVEKNRYAYAAVGVSIVAKVSGMVKLDVSVSEDDRRDCIVASRMFGPGCYGGQPFFVAKSPANPQADEDDGYVLTYAHDENTGESKFLVMAAKSPDFEIVAAVRLPNRVPYGLHLNKL</sequence>
<reference evidence="7 8" key="1">
    <citation type="submission" date="2024-02" db="EMBL/GenBank/DDBJ databases">
        <authorList>
            <person name="Vignale AGUSTIN F."/>
            <person name="Sosa J E."/>
            <person name="Modenutti C."/>
        </authorList>
    </citation>
    <scope>NUCLEOTIDE SEQUENCE [LARGE SCALE GENOMIC DNA]</scope>
</reference>
<dbReference type="Pfam" id="PF03055">
    <property type="entry name" value="RPE65"/>
    <property type="match status" value="2"/>
</dbReference>
<comment type="caution">
    <text evidence="7">The sequence shown here is derived from an EMBL/GenBank/DDBJ whole genome shotgun (WGS) entry which is preliminary data.</text>
</comment>
<keyword evidence="4 5" id="KW-0408">Iron</keyword>
<feature type="region of interest" description="Disordered" evidence="6">
    <location>
        <begin position="46"/>
        <end position="76"/>
    </location>
</feature>
<keyword evidence="8" id="KW-1185">Reference proteome</keyword>
<dbReference type="PANTHER" id="PTHR10543">
    <property type="entry name" value="BETA-CAROTENE DIOXYGENASE"/>
    <property type="match status" value="1"/>
</dbReference>
<organism evidence="7 8">
    <name type="scientific">Ilex paraguariensis</name>
    <name type="common">yerba mate</name>
    <dbReference type="NCBI Taxonomy" id="185542"/>
    <lineage>
        <taxon>Eukaryota</taxon>
        <taxon>Viridiplantae</taxon>
        <taxon>Streptophyta</taxon>
        <taxon>Embryophyta</taxon>
        <taxon>Tracheophyta</taxon>
        <taxon>Spermatophyta</taxon>
        <taxon>Magnoliopsida</taxon>
        <taxon>eudicotyledons</taxon>
        <taxon>Gunneridae</taxon>
        <taxon>Pentapetalae</taxon>
        <taxon>asterids</taxon>
        <taxon>campanulids</taxon>
        <taxon>Aquifoliales</taxon>
        <taxon>Aquifoliaceae</taxon>
        <taxon>Ilex</taxon>
    </lineage>
</organism>
<evidence type="ECO:0000256" key="6">
    <source>
        <dbReference type="SAM" id="MobiDB-lite"/>
    </source>
</evidence>
<protein>
    <recommendedName>
        <fullName evidence="9">Carotenoid cleavage dioxygenase 4</fullName>
    </recommendedName>
</protein>
<dbReference type="GO" id="GO:0046872">
    <property type="term" value="F:metal ion binding"/>
    <property type="evidence" value="ECO:0007669"/>
    <property type="project" value="UniProtKB-KW"/>
</dbReference>
<comment type="cofactor">
    <cofactor evidence="5">
        <name>Fe(2+)</name>
        <dbReference type="ChEBI" id="CHEBI:29033"/>
    </cofactor>
    <text evidence="5">Binds 1 Fe(2+) ion per subunit.</text>
</comment>
<keyword evidence="2 5" id="KW-0479">Metal-binding</keyword>
<proteinExistence type="inferred from homology"/>
<dbReference type="EMBL" id="CAUOFW020004080">
    <property type="protein sequence ID" value="CAK9163736.1"/>
    <property type="molecule type" value="Genomic_DNA"/>
</dbReference>
<dbReference type="AlphaFoldDB" id="A0ABC8T6J7"/>
<dbReference type="GO" id="GO:0051213">
    <property type="term" value="F:dioxygenase activity"/>
    <property type="evidence" value="ECO:0007669"/>
    <property type="project" value="UniProtKB-KW"/>
</dbReference>
<feature type="region of interest" description="Disordered" evidence="6">
    <location>
        <begin position="1"/>
        <end position="33"/>
    </location>
</feature>
<feature type="binding site" evidence="5">
    <location>
        <position position="336"/>
    </location>
    <ligand>
        <name>Fe cation</name>
        <dbReference type="ChEBI" id="CHEBI:24875"/>
        <note>catalytic</note>
    </ligand>
</feature>
<evidence type="ECO:0000313" key="8">
    <source>
        <dbReference type="Proteomes" id="UP001642360"/>
    </source>
</evidence>
<feature type="binding site" evidence="5">
    <location>
        <position position="287"/>
    </location>
    <ligand>
        <name>Fe cation</name>
        <dbReference type="ChEBI" id="CHEBI:24875"/>
        <note>catalytic</note>
    </ligand>
</feature>
<evidence type="ECO:0000256" key="4">
    <source>
        <dbReference type="ARBA" id="ARBA00023004"/>
    </source>
</evidence>
<evidence type="ECO:0000256" key="5">
    <source>
        <dbReference type="PIRSR" id="PIRSR604294-1"/>
    </source>
</evidence>
<keyword evidence="3" id="KW-0560">Oxidoreductase</keyword>